<dbReference type="Proteomes" id="UP000266673">
    <property type="component" value="Unassembled WGS sequence"/>
</dbReference>
<accession>A0A397UNC4</accession>
<name>A0A397UNC4_9GLOM</name>
<protein>
    <submittedName>
        <fullName evidence="2">Uncharacterized protein</fullName>
    </submittedName>
</protein>
<keyword evidence="3" id="KW-1185">Reference proteome</keyword>
<proteinExistence type="predicted"/>
<evidence type="ECO:0000313" key="2">
    <source>
        <dbReference type="EMBL" id="RIB08626.1"/>
    </source>
</evidence>
<comment type="caution">
    <text evidence="2">The sequence shown here is derived from an EMBL/GenBank/DDBJ whole genome shotgun (WGS) entry which is preliminary data.</text>
</comment>
<dbReference type="OrthoDB" id="2440335at2759"/>
<evidence type="ECO:0000313" key="3">
    <source>
        <dbReference type="Proteomes" id="UP000266673"/>
    </source>
</evidence>
<organism evidence="2 3">
    <name type="scientific">Gigaspora rosea</name>
    <dbReference type="NCBI Taxonomy" id="44941"/>
    <lineage>
        <taxon>Eukaryota</taxon>
        <taxon>Fungi</taxon>
        <taxon>Fungi incertae sedis</taxon>
        <taxon>Mucoromycota</taxon>
        <taxon>Glomeromycotina</taxon>
        <taxon>Glomeromycetes</taxon>
        <taxon>Diversisporales</taxon>
        <taxon>Gigasporaceae</taxon>
        <taxon>Gigaspora</taxon>
    </lineage>
</organism>
<dbReference type="STRING" id="44941.A0A397UNC4"/>
<feature type="region of interest" description="Disordered" evidence="1">
    <location>
        <begin position="240"/>
        <end position="267"/>
    </location>
</feature>
<evidence type="ECO:0000256" key="1">
    <source>
        <dbReference type="SAM" id="MobiDB-lite"/>
    </source>
</evidence>
<sequence length="267" mass="31613">MEAMFRVWTVFFQYQRKHYNKLPLMFLSDVFYWFSTNHPILQTLTESIHVFNNYYIENFHSSLRQQIHGSNMADQIIQEAQIIDQMHGNNSFMNVFAESHNIRYSARQLEYLEKCTTLFLLKLFTDVYRNLGGSKIISFDEHTKPKKYEFPILKTENEIDILPMAWNTSHIPHNDRCCDLEDCIDSCEVGLVLICGHAYHYECFFFKLESQCQYCIDYLSRGIKKNCKAFQKTLESLDKKAKAQDLNKQEATEDIESDDNTSDENFF</sequence>
<reference evidence="2 3" key="1">
    <citation type="submission" date="2018-06" db="EMBL/GenBank/DDBJ databases">
        <title>Comparative genomics reveals the genomic features of Rhizophagus irregularis, R. cerebriforme, R. diaphanum and Gigaspora rosea, and their symbiotic lifestyle signature.</title>
        <authorList>
            <person name="Morin E."/>
            <person name="San Clemente H."/>
            <person name="Chen E.C.H."/>
            <person name="De La Providencia I."/>
            <person name="Hainaut M."/>
            <person name="Kuo A."/>
            <person name="Kohler A."/>
            <person name="Murat C."/>
            <person name="Tang N."/>
            <person name="Roy S."/>
            <person name="Loubradou J."/>
            <person name="Henrissat B."/>
            <person name="Grigoriev I.V."/>
            <person name="Corradi N."/>
            <person name="Roux C."/>
            <person name="Martin F.M."/>
        </authorList>
    </citation>
    <scope>NUCLEOTIDE SEQUENCE [LARGE SCALE GENOMIC DNA]</scope>
    <source>
        <strain evidence="2 3">DAOM 194757</strain>
    </source>
</reference>
<dbReference type="AlphaFoldDB" id="A0A397UNC4"/>
<gene>
    <name evidence="2" type="ORF">C2G38_2270618</name>
</gene>
<dbReference type="EMBL" id="QKWP01001485">
    <property type="protein sequence ID" value="RIB08626.1"/>
    <property type="molecule type" value="Genomic_DNA"/>
</dbReference>
<feature type="compositionally biased region" description="Acidic residues" evidence="1">
    <location>
        <begin position="252"/>
        <end position="267"/>
    </location>
</feature>
<feature type="compositionally biased region" description="Basic and acidic residues" evidence="1">
    <location>
        <begin position="240"/>
        <end position="251"/>
    </location>
</feature>